<gene>
    <name evidence="3" type="ORF">B0H16DRAFT_1740711</name>
</gene>
<feature type="region of interest" description="Disordered" evidence="2">
    <location>
        <begin position="17"/>
        <end position="36"/>
    </location>
</feature>
<feature type="compositionally biased region" description="Low complexity" evidence="2">
    <location>
        <begin position="257"/>
        <end position="275"/>
    </location>
</feature>
<comment type="caution">
    <text evidence="3">The sequence shown here is derived from an EMBL/GenBank/DDBJ whole genome shotgun (WGS) entry which is preliminary data.</text>
</comment>
<evidence type="ECO:0000313" key="4">
    <source>
        <dbReference type="Proteomes" id="UP001215598"/>
    </source>
</evidence>
<evidence type="ECO:0000256" key="2">
    <source>
        <dbReference type="SAM" id="MobiDB-lite"/>
    </source>
</evidence>
<feature type="region of interest" description="Disordered" evidence="2">
    <location>
        <begin position="836"/>
        <end position="975"/>
    </location>
</feature>
<feature type="coiled-coil region" evidence="1">
    <location>
        <begin position="296"/>
        <end position="358"/>
    </location>
</feature>
<organism evidence="3 4">
    <name type="scientific">Mycena metata</name>
    <dbReference type="NCBI Taxonomy" id="1033252"/>
    <lineage>
        <taxon>Eukaryota</taxon>
        <taxon>Fungi</taxon>
        <taxon>Dikarya</taxon>
        <taxon>Basidiomycota</taxon>
        <taxon>Agaricomycotina</taxon>
        <taxon>Agaricomycetes</taxon>
        <taxon>Agaricomycetidae</taxon>
        <taxon>Agaricales</taxon>
        <taxon>Marasmiineae</taxon>
        <taxon>Mycenaceae</taxon>
        <taxon>Mycena</taxon>
    </lineage>
</organism>
<dbReference type="EMBL" id="JARKIB010000280">
    <property type="protein sequence ID" value="KAJ7717205.1"/>
    <property type="molecule type" value="Genomic_DNA"/>
</dbReference>
<sequence length="989" mass="108079">MSQPTVRYVHDWGASGIRHPLEAPPSHNQQPGRNPLPWHSLQFNPLGVFDLRRLQGIFGHNPSIWNTYRHRFEAGDIAWLASGASEDNCHEPEDNGFFPEFKACRDSLPNTSAGYSSRMDFQKATKKIIWDLATMLDRTFGSTTMILNVGGTTVPGSPALPEFLRASVYLPPAFLRQHPDSHPAIAQIAQIFLESVGIPTVVAWKASALRSGWTLTVNGNTIRAFSVPHHLFIPPPVQVGSSHFIFKGRPAGTLHLPTTPTGSRPSSPASATSTRYGSEEPLSTEAIELLAATERIYGLEQEVDSMRELLDRATAEHLSTIQELGQVQAQLNGASICEEGYNEERRQFQQEISSLQTQLSPAIYAPPCYSASLLATPTWRRAGAPSLASPSKASTSTSAAFALPSATQFLEDNGLQYMLVTIRVMVKYAPLTKWYLELAEMDLDEGVADGLLECLTQDSDESDMNPTSTPSQPHARHTTAKPRAPLGPEQKRERKEARESKQERIDTAVSAWFSDTMALADKLAVEFDMKPKYFHELFFQGGARMVTHQEHVNPYNAFKSEKAAECRDCGEAKNAPQLHTDYHEDVSLRRATPRAKIQDVSNIVRNMKLLMCGLSTRVGVEGFFCIVCNSADFHIAPQWFFTSRELEQYMLIATRKKWVTAEVGTKVEAFAVAGCDILNLLRTSKQKADYLKVGIREGLTEKLIDITGDPKAQMAYVWYEEDVVLKHGVILVGWTFPEIVNPTELSTSLPNLQKLYDAIKNDTCKFVKLTGEERAKRMSDWKADVAAGRIEQKTRATRVDKGKKRGRKEPVDTATDDAGGARPAKCRRITAKIAPAAAGSGAIIEEPEDDEGPVEARPAAKRASRAKNGTKTTATARTAVSTAPMRATASKHPAAGAPALAKRSKAQGQGARNDEDGNSNTGNGEGKGKLVTRPKPQPAYKSKDLITSEDECDADPDADEDGNVPADGSAASAGAEFDAALAQVSSSPV</sequence>
<evidence type="ECO:0000313" key="3">
    <source>
        <dbReference type="EMBL" id="KAJ7717205.1"/>
    </source>
</evidence>
<feature type="compositionally biased region" description="Basic and acidic residues" evidence="2">
    <location>
        <begin position="489"/>
        <end position="503"/>
    </location>
</feature>
<feature type="region of interest" description="Disordered" evidence="2">
    <location>
        <begin position="792"/>
        <end position="823"/>
    </location>
</feature>
<feature type="compositionally biased region" description="Acidic residues" evidence="2">
    <location>
        <begin position="947"/>
        <end position="962"/>
    </location>
</feature>
<reference evidence="3" key="1">
    <citation type="submission" date="2023-03" db="EMBL/GenBank/DDBJ databases">
        <title>Massive genome expansion in bonnet fungi (Mycena s.s.) driven by repeated elements and novel gene families across ecological guilds.</title>
        <authorList>
            <consortium name="Lawrence Berkeley National Laboratory"/>
            <person name="Harder C.B."/>
            <person name="Miyauchi S."/>
            <person name="Viragh M."/>
            <person name="Kuo A."/>
            <person name="Thoen E."/>
            <person name="Andreopoulos B."/>
            <person name="Lu D."/>
            <person name="Skrede I."/>
            <person name="Drula E."/>
            <person name="Henrissat B."/>
            <person name="Morin E."/>
            <person name="Kohler A."/>
            <person name="Barry K."/>
            <person name="LaButti K."/>
            <person name="Morin E."/>
            <person name="Salamov A."/>
            <person name="Lipzen A."/>
            <person name="Mereny Z."/>
            <person name="Hegedus B."/>
            <person name="Baldrian P."/>
            <person name="Stursova M."/>
            <person name="Weitz H."/>
            <person name="Taylor A."/>
            <person name="Grigoriev I.V."/>
            <person name="Nagy L.G."/>
            <person name="Martin F."/>
            <person name="Kauserud H."/>
        </authorList>
    </citation>
    <scope>NUCLEOTIDE SEQUENCE</scope>
    <source>
        <strain evidence="3">CBHHK182m</strain>
    </source>
</reference>
<dbReference type="Proteomes" id="UP001215598">
    <property type="component" value="Unassembled WGS sequence"/>
</dbReference>
<protein>
    <submittedName>
        <fullName evidence="3">Uncharacterized protein</fullName>
    </submittedName>
</protein>
<accession>A0AAD7MH30</accession>
<dbReference type="AlphaFoldDB" id="A0AAD7MH30"/>
<feature type="region of interest" description="Disordered" evidence="2">
    <location>
        <begin position="458"/>
        <end position="503"/>
    </location>
</feature>
<keyword evidence="1" id="KW-0175">Coiled coil</keyword>
<keyword evidence="4" id="KW-1185">Reference proteome</keyword>
<name>A0AAD7MH30_9AGAR</name>
<evidence type="ECO:0000256" key="1">
    <source>
        <dbReference type="SAM" id="Coils"/>
    </source>
</evidence>
<feature type="compositionally biased region" description="Low complexity" evidence="2">
    <location>
        <begin position="966"/>
        <end position="975"/>
    </location>
</feature>
<feature type="region of interest" description="Disordered" evidence="2">
    <location>
        <begin position="254"/>
        <end position="280"/>
    </location>
</feature>
<proteinExistence type="predicted"/>
<feature type="compositionally biased region" description="Low complexity" evidence="2">
    <location>
        <begin position="866"/>
        <end position="883"/>
    </location>
</feature>